<evidence type="ECO:0000256" key="5">
    <source>
        <dbReference type="ARBA" id="ARBA00023136"/>
    </source>
</evidence>
<accession>A0A1H3BD03</accession>
<evidence type="ECO:0000256" key="4">
    <source>
        <dbReference type="ARBA" id="ARBA00022989"/>
    </source>
</evidence>
<dbReference type="Pfam" id="PF07681">
    <property type="entry name" value="DoxX"/>
    <property type="match status" value="1"/>
</dbReference>
<keyword evidence="2" id="KW-1003">Cell membrane</keyword>
<dbReference type="InterPro" id="IPR051907">
    <property type="entry name" value="DoxX-like_oxidoreductase"/>
</dbReference>
<dbReference type="STRING" id="28442.SAMN05443574_1423"/>
<evidence type="ECO:0000256" key="1">
    <source>
        <dbReference type="ARBA" id="ARBA00004651"/>
    </source>
</evidence>
<dbReference type="EMBL" id="FNOF01000042">
    <property type="protein sequence ID" value="SDX38919.1"/>
    <property type="molecule type" value="Genomic_DNA"/>
</dbReference>
<feature type="transmembrane region" description="Helical" evidence="6">
    <location>
        <begin position="154"/>
        <end position="173"/>
    </location>
</feature>
<proteinExistence type="predicted"/>
<keyword evidence="5 6" id="KW-0472">Membrane</keyword>
<gene>
    <name evidence="7" type="ORF">SAMN05443574_1423</name>
</gene>
<dbReference type="AlphaFoldDB" id="A0A1H3BD03"/>
<dbReference type="Proteomes" id="UP000182573">
    <property type="component" value="Unassembled WGS sequence"/>
</dbReference>
<dbReference type="InterPro" id="IPR032808">
    <property type="entry name" value="DoxX"/>
</dbReference>
<feature type="transmembrane region" description="Helical" evidence="6">
    <location>
        <begin position="113"/>
        <end position="142"/>
    </location>
</feature>
<evidence type="ECO:0000313" key="7">
    <source>
        <dbReference type="EMBL" id="SDX38919.1"/>
    </source>
</evidence>
<dbReference type="GO" id="GO:0005886">
    <property type="term" value="C:plasma membrane"/>
    <property type="evidence" value="ECO:0007669"/>
    <property type="project" value="UniProtKB-SubCell"/>
</dbReference>
<organism evidence="7 8">
    <name type="scientific">Haloarcula vallismortis</name>
    <name type="common">Halobacterium vallismortis</name>
    <dbReference type="NCBI Taxonomy" id="28442"/>
    <lineage>
        <taxon>Archaea</taxon>
        <taxon>Methanobacteriati</taxon>
        <taxon>Methanobacteriota</taxon>
        <taxon>Stenosarchaea group</taxon>
        <taxon>Halobacteria</taxon>
        <taxon>Halobacteriales</taxon>
        <taxon>Haloarculaceae</taxon>
        <taxon>Haloarcula</taxon>
    </lineage>
</organism>
<evidence type="ECO:0000256" key="2">
    <source>
        <dbReference type="ARBA" id="ARBA00022475"/>
    </source>
</evidence>
<keyword evidence="3 6" id="KW-0812">Transmembrane</keyword>
<evidence type="ECO:0000256" key="6">
    <source>
        <dbReference type="SAM" id="Phobius"/>
    </source>
</evidence>
<dbReference type="PANTHER" id="PTHR33452:SF1">
    <property type="entry name" value="INNER MEMBRANE PROTEIN YPHA-RELATED"/>
    <property type="match status" value="1"/>
</dbReference>
<feature type="transmembrane region" description="Helical" evidence="6">
    <location>
        <begin position="74"/>
        <end position="93"/>
    </location>
</feature>
<reference evidence="7 8" key="1">
    <citation type="submission" date="2016-10" db="EMBL/GenBank/DDBJ databases">
        <authorList>
            <person name="de Groot N.N."/>
        </authorList>
    </citation>
    <scope>NUCLEOTIDE SEQUENCE [LARGE SCALE GENOMIC DNA]</scope>
    <source>
        <strain evidence="7 8">DSM 3756</strain>
    </source>
</reference>
<keyword evidence="4 6" id="KW-1133">Transmembrane helix</keyword>
<dbReference type="PANTHER" id="PTHR33452">
    <property type="entry name" value="OXIDOREDUCTASE CATD-RELATED"/>
    <property type="match status" value="1"/>
</dbReference>
<evidence type="ECO:0000256" key="3">
    <source>
        <dbReference type="ARBA" id="ARBA00022692"/>
    </source>
</evidence>
<feature type="transmembrane region" description="Helical" evidence="6">
    <location>
        <begin position="41"/>
        <end position="62"/>
    </location>
</feature>
<protein>
    <submittedName>
        <fullName evidence="7">Thiosulfate dehydrogenase [quinone] large subunit</fullName>
    </submittedName>
</protein>
<evidence type="ECO:0000313" key="8">
    <source>
        <dbReference type="Proteomes" id="UP000182573"/>
    </source>
</evidence>
<comment type="subcellular location">
    <subcellularLocation>
        <location evidence="1">Cell membrane</location>
        <topology evidence="1">Multi-pass membrane protein</topology>
    </subcellularLocation>
</comment>
<sequence>MLSPGLLIVEGAIIMSTLDSGMNQLESKVGGLTVGGKVHSLSAWFVLALRLMMGYAFAYSGFTKITGEFAAGGYLSNVAATNGNPLAGMFAWMGSTPWFVEFANVAVPWGELFIGLGLLVGAFVRLAAFFGALMMLMFYFGNWDMGHGFINGDFAYMLVFLAVAAFAAGRILGLDQYIEQYEVGGEALVERYPALEYILG</sequence>
<name>A0A1H3BD03_HALVA</name>